<comment type="caution">
    <text evidence="2">The sequence shown here is derived from an EMBL/GenBank/DDBJ whole genome shotgun (WGS) entry which is preliminary data.</text>
</comment>
<dbReference type="Proteomes" id="UP000237481">
    <property type="component" value="Unassembled WGS sequence"/>
</dbReference>
<protein>
    <recommendedName>
        <fullName evidence="4">L-ornithine N(5)-oxygenase</fullName>
    </recommendedName>
</protein>
<dbReference type="PANTHER" id="PTHR42877:SF5">
    <property type="entry name" value="L-ORNITHINE N(5)-MONOOXYGENASE-RELATED"/>
    <property type="match status" value="1"/>
</dbReference>
<dbReference type="SUPFAM" id="SSF51905">
    <property type="entry name" value="FAD/NAD(P)-binding domain"/>
    <property type="match status" value="1"/>
</dbReference>
<accession>A0A2S4L8L3</accession>
<proteinExistence type="inferred from homology"/>
<dbReference type="Gene3D" id="3.50.50.60">
    <property type="entry name" value="FAD/NAD(P)-binding domain"/>
    <property type="match status" value="1"/>
</dbReference>
<organism evidence="2 3">
    <name type="scientific">Tolypocladium paradoxum</name>
    <dbReference type="NCBI Taxonomy" id="94208"/>
    <lineage>
        <taxon>Eukaryota</taxon>
        <taxon>Fungi</taxon>
        <taxon>Dikarya</taxon>
        <taxon>Ascomycota</taxon>
        <taxon>Pezizomycotina</taxon>
        <taxon>Sordariomycetes</taxon>
        <taxon>Hypocreomycetidae</taxon>
        <taxon>Hypocreales</taxon>
        <taxon>Ophiocordycipitaceae</taxon>
        <taxon>Tolypocladium</taxon>
    </lineage>
</organism>
<evidence type="ECO:0008006" key="4">
    <source>
        <dbReference type="Google" id="ProtNLM"/>
    </source>
</evidence>
<dbReference type="InterPro" id="IPR051209">
    <property type="entry name" value="FAD-bind_Monooxygenase_sf"/>
</dbReference>
<dbReference type="InterPro" id="IPR036188">
    <property type="entry name" value="FAD/NAD-bd_sf"/>
</dbReference>
<evidence type="ECO:0000313" key="2">
    <source>
        <dbReference type="EMBL" id="POR38731.1"/>
    </source>
</evidence>
<evidence type="ECO:0000256" key="1">
    <source>
        <dbReference type="ARBA" id="ARBA00010139"/>
    </source>
</evidence>
<name>A0A2S4L8L3_9HYPO</name>
<sequence>MFHSARWDDSVDFKNKNVVMLGNGASATQFVPELAREVGPRGKVTQLVRGSHWWTKDGARKRQKIHDATLEYVEKEAPPQYREILVPGYEPGCKRRVNTAAALHSPTTHLAKDNLTRIGPRHVETAGNAVQASTPVTLVWLVTLSMRAFQV</sequence>
<evidence type="ECO:0000313" key="3">
    <source>
        <dbReference type="Proteomes" id="UP000237481"/>
    </source>
</evidence>
<dbReference type="EMBL" id="PKSG01000107">
    <property type="protein sequence ID" value="POR38731.1"/>
    <property type="molecule type" value="Genomic_DNA"/>
</dbReference>
<comment type="similarity">
    <text evidence="1">Belongs to the FAD-binding monooxygenase family.</text>
</comment>
<dbReference type="AlphaFoldDB" id="A0A2S4L8L3"/>
<dbReference type="OrthoDB" id="74360at2759"/>
<dbReference type="PANTHER" id="PTHR42877">
    <property type="entry name" value="L-ORNITHINE N(5)-MONOOXYGENASE-RELATED"/>
    <property type="match status" value="1"/>
</dbReference>
<gene>
    <name evidence="2" type="ORF">TPAR_01081</name>
</gene>
<keyword evidence="3" id="KW-1185">Reference proteome</keyword>
<reference evidence="2 3" key="1">
    <citation type="submission" date="2018-01" db="EMBL/GenBank/DDBJ databases">
        <title>Harnessing the power of phylogenomics to disentangle the directionality and signatures of interkingdom host jumping in the parasitic fungal genus Tolypocladium.</title>
        <authorList>
            <person name="Quandt C.A."/>
            <person name="Patterson W."/>
            <person name="Spatafora J.W."/>
        </authorList>
    </citation>
    <scope>NUCLEOTIDE SEQUENCE [LARGE SCALE GENOMIC DNA]</scope>
    <source>
        <strain evidence="2 3">NRBC 100945</strain>
    </source>
</reference>